<sequence length="98" mass="11564">MGLDTGHETVLGNLRKSKKNGSISGNFEIWKTDPFGVLLWKNDKLLSGYWNMDQIAEGGDLNHWMNKNYSNFDWLRKLPLILMDLEKFIKNEWLCKFR</sequence>
<protein>
    <submittedName>
        <fullName evidence="1">Uncharacterized protein</fullName>
    </submittedName>
</protein>
<evidence type="ECO:0000313" key="2">
    <source>
        <dbReference type="Proteomes" id="UP000234323"/>
    </source>
</evidence>
<dbReference type="EMBL" id="LLXI01004641">
    <property type="protein sequence ID" value="PKY60832.1"/>
    <property type="molecule type" value="Genomic_DNA"/>
</dbReference>
<dbReference type="AlphaFoldDB" id="A0A2I1HPN4"/>
<evidence type="ECO:0000313" key="1">
    <source>
        <dbReference type="EMBL" id="PKY60832.1"/>
    </source>
</evidence>
<organism evidence="1 2">
    <name type="scientific">Rhizophagus irregularis</name>
    <dbReference type="NCBI Taxonomy" id="588596"/>
    <lineage>
        <taxon>Eukaryota</taxon>
        <taxon>Fungi</taxon>
        <taxon>Fungi incertae sedis</taxon>
        <taxon>Mucoromycota</taxon>
        <taxon>Glomeromycotina</taxon>
        <taxon>Glomeromycetes</taxon>
        <taxon>Glomerales</taxon>
        <taxon>Glomeraceae</taxon>
        <taxon>Rhizophagus</taxon>
    </lineage>
</organism>
<reference evidence="1 2" key="1">
    <citation type="submission" date="2015-10" db="EMBL/GenBank/DDBJ databases">
        <title>Genome analyses suggest a sexual origin of heterokaryosis in a supposedly ancient asexual fungus.</title>
        <authorList>
            <person name="Ropars J."/>
            <person name="Sedzielewska K."/>
            <person name="Noel J."/>
            <person name="Charron P."/>
            <person name="Farinelli L."/>
            <person name="Marton T."/>
            <person name="Kruger M."/>
            <person name="Pelin A."/>
            <person name="Brachmann A."/>
            <person name="Corradi N."/>
        </authorList>
    </citation>
    <scope>NUCLEOTIDE SEQUENCE [LARGE SCALE GENOMIC DNA]</scope>
    <source>
        <strain evidence="1 2">A4</strain>
    </source>
</reference>
<gene>
    <name evidence="1" type="ORF">RhiirA4_484996</name>
</gene>
<accession>A0A2I1HPN4</accession>
<proteinExistence type="predicted"/>
<comment type="caution">
    <text evidence="1">The sequence shown here is derived from an EMBL/GenBank/DDBJ whole genome shotgun (WGS) entry which is preliminary data.</text>
</comment>
<keyword evidence="2" id="KW-1185">Reference proteome</keyword>
<name>A0A2I1HPN4_9GLOM</name>
<dbReference type="Proteomes" id="UP000234323">
    <property type="component" value="Unassembled WGS sequence"/>
</dbReference>